<evidence type="ECO:0000256" key="1">
    <source>
        <dbReference type="SAM" id="Phobius"/>
    </source>
</evidence>
<sequence length="94" mass="11058">MTVPFTLFIKNMRQYVVAYFTFCVVAIANALLDFMSNNKPEQNHMVNHFFLGNFNTGVCLQGNTIPQATPYNRHYQKPNFDFAYTKKHVFYYLT</sequence>
<gene>
    <name evidence="2" type="ORF">Q361_1091</name>
</gene>
<accession>A0A2S4N829</accession>
<keyword evidence="1" id="KW-0472">Membrane</keyword>
<name>A0A2S4N829_9FLAO</name>
<reference evidence="2 3" key="1">
    <citation type="submission" date="2018-01" db="EMBL/GenBank/DDBJ databases">
        <title>Genomic Encyclopedia of Type Strains, Phase I: the one thousand microbial genomes (KMG-I) project.</title>
        <authorList>
            <person name="Goeker M."/>
        </authorList>
    </citation>
    <scope>NUCLEOTIDE SEQUENCE [LARGE SCALE GENOMIC DNA]</scope>
    <source>
        <strain evidence="2 3">DSM 17960</strain>
    </source>
</reference>
<organism evidence="2 3">
    <name type="scientific">Flavobacterium croceum DSM 17960</name>
    <dbReference type="NCBI Taxonomy" id="1121886"/>
    <lineage>
        <taxon>Bacteria</taxon>
        <taxon>Pseudomonadati</taxon>
        <taxon>Bacteroidota</taxon>
        <taxon>Flavobacteriia</taxon>
        <taxon>Flavobacteriales</taxon>
        <taxon>Flavobacteriaceae</taxon>
        <taxon>Flavobacterium</taxon>
    </lineage>
</organism>
<feature type="transmembrane region" description="Helical" evidence="1">
    <location>
        <begin position="12"/>
        <end position="32"/>
    </location>
</feature>
<keyword evidence="3" id="KW-1185">Reference proteome</keyword>
<dbReference type="EMBL" id="PQNY01000009">
    <property type="protein sequence ID" value="POS01543.1"/>
    <property type="molecule type" value="Genomic_DNA"/>
</dbReference>
<dbReference type="Proteomes" id="UP000237056">
    <property type="component" value="Unassembled WGS sequence"/>
</dbReference>
<protein>
    <submittedName>
        <fullName evidence="2">Uncharacterized protein</fullName>
    </submittedName>
</protein>
<comment type="caution">
    <text evidence="2">The sequence shown here is derived from an EMBL/GenBank/DDBJ whole genome shotgun (WGS) entry which is preliminary data.</text>
</comment>
<keyword evidence="1" id="KW-0812">Transmembrane</keyword>
<evidence type="ECO:0000313" key="3">
    <source>
        <dbReference type="Proteomes" id="UP000237056"/>
    </source>
</evidence>
<evidence type="ECO:0000313" key="2">
    <source>
        <dbReference type="EMBL" id="POS01543.1"/>
    </source>
</evidence>
<dbReference type="RefSeq" id="WP_103726144.1">
    <property type="nucleotide sequence ID" value="NZ_PQNY01000009.1"/>
</dbReference>
<keyword evidence="1" id="KW-1133">Transmembrane helix</keyword>
<dbReference type="AlphaFoldDB" id="A0A2S4N829"/>
<proteinExistence type="predicted"/>